<dbReference type="EMBL" id="HG001949">
    <property type="protein sequence ID" value="CDF38598.1"/>
    <property type="molecule type" value="Genomic_DNA"/>
</dbReference>
<sequence length="140" mass="15012">MQQYRTVRPMPISSNATVGTVDCLSTVKYTNSIPCGDDSDTNTVTVDAAGSTVQISACSTRVHVSSSNGLLISLAASVPRVTEQLLILPHLNTPVLPHCSLCPALVFVPAEATRVLLTTPSRSDFQNLDHPCFRLSSFMH</sequence>
<organism evidence="1 2">
    <name type="scientific">Chondrus crispus</name>
    <name type="common">Carrageen Irish moss</name>
    <name type="synonym">Polymorpha crispa</name>
    <dbReference type="NCBI Taxonomy" id="2769"/>
    <lineage>
        <taxon>Eukaryota</taxon>
        <taxon>Rhodophyta</taxon>
        <taxon>Florideophyceae</taxon>
        <taxon>Rhodymeniophycidae</taxon>
        <taxon>Gigartinales</taxon>
        <taxon>Gigartinaceae</taxon>
        <taxon>Chondrus</taxon>
    </lineage>
</organism>
<dbReference type="GeneID" id="17326220"/>
<gene>
    <name evidence="1" type="ORF">CHC_T00006409001</name>
</gene>
<keyword evidence="2" id="KW-1185">Reference proteome</keyword>
<protein>
    <submittedName>
        <fullName evidence="1">Uncharacterized protein</fullName>
    </submittedName>
</protein>
<dbReference type="RefSeq" id="XP_005718503.1">
    <property type="nucleotide sequence ID" value="XM_005718446.1"/>
</dbReference>
<evidence type="ECO:0000313" key="1">
    <source>
        <dbReference type="EMBL" id="CDF38598.1"/>
    </source>
</evidence>
<dbReference type="KEGG" id="ccp:CHC_T00006409001"/>
<dbReference type="Gramene" id="CDF38598">
    <property type="protein sequence ID" value="CDF38598"/>
    <property type="gene ID" value="CHC_T00006409001"/>
</dbReference>
<accession>R7QLF6</accession>
<dbReference type="Proteomes" id="UP000012073">
    <property type="component" value="Unassembled WGS sequence"/>
</dbReference>
<proteinExistence type="predicted"/>
<reference evidence="2" key="1">
    <citation type="journal article" date="2013" name="Proc. Natl. Acad. Sci. U.S.A.">
        <title>Genome structure and metabolic features in the red seaweed Chondrus crispus shed light on evolution of the Archaeplastida.</title>
        <authorList>
            <person name="Collen J."/>
            <person name="Porcel B."/>
            <person name="Carre W."/>
            <person name="Ball S.G."/>
            <person name="Chaparro C."/>
            <person name="Tonon T."/>
            <person name="Barbeyron T."/>
            <person name="Michel G."/>
            <person name="Noel B."/>
            <person name="Valentin K."/>
            <person name="Elias M."/>
            <person name="Artiguenave F."/>
            <person name="Arun A."/>
            <person name="Aury J.M."/>
            <person name="Barbosa-Neto J.F."/>
            <person name="Bothwell J.H."/>
            <person name="Bouget F.Y."/>
            <person name="Brillet L."/>
            <person name="Cabello-Hurtado F."/>
            <person name="Capella-Gutierrez S."/>
            <person name="Charrier B."/>
            <person name="Cladiere L."/>
            <person name="Cock J.M."/>
            <person name="Coelho S.M."/>
            <person name="Colleoni C."/>
            <person name="Czjzek M."/>
            <person name="Da Silva C."/>
            <person name="Delage L."/>
            <person name="Denoeud F."/>
            <person name="Deschamps P."/>
            <person name="Dittami S.M."/>
            <person name="Gabaldon T."/>
            <person name="Gachon C.M."/>
            <person name="Groisillier A."/>
            <person name="Herve C."/>
            <person name="Jabbari K."/>
            <person name="Katinka M."/>
            <person name="Kloareg B."/>
            <person name="Kowalczyk N."/>
            <person name="Labadie K."/>
            <person name="Leblanc C."/>
            <person name="Lopez P.J."/>
            <person name="McLachlan D.H."/>
            <person name="Meslet-Cladiere L."/>
            <person name="Moustafa A."/>
            <person name="Nehr Z."/>
            <person name="Nyvall Collen P."/>
            <person name="Panaud O."/>
            <person name="Partensky F."/>
            <person name="Poulain J."/>
            <person name="Rensing S.A."/>
            <person name="Rousvoal S."/>
            <person name="Samson G."/>
            <person name="Symeonidi A."/>
            <person name="Weissenbach J."/>
            <person name="Zambounis A."/>
            <person name="Wincker P."/>
            <person name="Boyen C."/>
        </authorList>
    </citation>
    <scope>NUCLEOTIDE SEQUENCE [LARGE SCALE GENOMIC DNA]</scope>
    <source>
        <strain evidence="2">cv. Stackhouse</strain>
    </source>
</reference>
<name>R7QLF6_CHOCR</name>
<evidence type="ECO:0000313" key="2">
    <source>
        <dbReference type="Proteomes" id="UP000012073"/>
    </source>
</evidence>
<dbReference type="AlphaFoldDB" id="R7QLF6"/>